<dbReference type="SUPFAM" id="SSF57889">
    <property type="entry name" value="Cysteine-rich domain"/>
    <property type="match status" value="1"/>
</dbReference>
<sequence>MCSLKMCLGAHCVCMSLSLFPASPVVTKVKQMGLHREDFEILKVIGRGAFGEVAVVRLRQSEKVFAMKILHKWEMLKRAEGTGAGFFTAHSRALLSAAKMSQLYSDLPIPPTAGWVPRMREIGERGSLGQGAARLWTGCCPGLEVGLSPPPQVQSSVAVGTPDYISPEILQAMEDGKGKYGPECDWWSLGVCMYELLFGETPFYAESLVETYGKIMNHEDHLQFPPEVTDVSESAKDLIRGLLCRQELRLGQNSIEDFKQHPFFKGIDWANLRGSPPPYVPEVNSPADTSNFDVDDDSLKESETLPPASHSAFSGHHLPFVGFTFTSRGKSPPLGLSPLPQSLFCRLRSVGRTVPAAASPALAPLLQLLGQVEKLSVANQQLEQELQALEARRETVTNWEAQITDILQWVSDEKESRGYLQALATRMTEELETLKQAGTTPFLHIPQDNHWKARRLQKIEASAKLELQSALEAEIRAKQGVQEELNEMKAAHLAMERRRVSRAGCGCILCVTHTLPAHAGVHRRCTPAPFVGVFPAGCGLVVYFVRARAPSPRAPRSPFLCSDPTPLLLSPLPQPKSHSFKTCSFSSPTKCLRCTSLMVGLVRQGFACEACNFVCHVSCAGGTSICPTPPEQLRKTMGVNPVTGTGTAFEGYLSVRSRGCPLRAGGPGLLVFSGRGGGASGVYQLLTSIVSHARDEQFSVSPVLASDVIHASSKDVPCIFRVSQRGLGSCACAALGTNSGLGTARARRGALGLRPGAQPGPRIREAALDSRCRRSLTFSLLFADRDRIALGTEDGLFVIHLRTNDVVQVGDCRRVQLVLASPQAQILSVLCGKNHSVRLFTWAELEAPAAAGAKVLEARSCQAVVAGLICRGTTSVLCLACKRQVLCCQLTAAARPPYRRIKEIQAPGYVQCLDILGDRLCVGYPAGFSLYPLLNEGPPIHMPHPEDPRAPAVTQMEALRAVEVSLSELILCFSGLGLYVDGQGRRSRQRELMWPAPPLSCCYSAPYLSVFSENAVDIFDVRKAEWIQTVSLKKVRTLNPEGSLCTYGSEKVRLTYLRNKAADQDEFDVPETTDNSRRQLVRTKHKRRFSFRISEEERQQQRREMMRDPSVRSKLISNPSNFNHLVHVGPGDGRHQLQELPVVSPWAARGGGDRWFCLHAGSSRGEGRDPQPGSVAGSGFTETGSPMPPALTEACLPPAGPGGEEERVPGPTALQQPHRDAATLVLGQRHSARGFLVW</sequence>
<evidence type="ECO:0000259" key="25">
    <source>
        <dbReference type="PROSITE" id="PS50219"/>
    </source>
</evidence>
<dbReference type="PROSITE" id="PS50011">
    <property type="entry name" value="PROTEIN_KINASE_DOM"/>
    <property type="match status" value="1"/>
</dbReference>
<dbReference type="GO" id="GO:0005829">
    <property type="term" value="C:cytosol"/>
    <property type="evidence" value="ECO:0007669"/>
    <property type="project" value="Ensembl"/>
</dbReference>
<dbReference type="InterPro" id="IPR050839">
    <property type="entry name" value="Rho-assoc_Ser/Thr_Kinase"/>
</dbReference>
<evidence type="ECO:0000256" key="4">
    <source>
        <dbReference type="ARBA" id="ARBA00012513"/>
    </source>
</evidence>
<evidence type="ECO:0000259" key="26">
    <source>
        <dbReference type="PROSITE" id="PS51285"/>
    </source>
</evidence>
<feature type="region of interest" description="Disordered" evidence="20">
    <location>
        <begin position="1163"/>
        <end position="1186"/>
    </location>
</feature>
<dbReference type="Pfam" id="PF25346">
    <property type="entry name" value="PH_MRCK"/>
    <property type="match status" value="1"/>
</dbReference>
<evidence type="ECO:0000256" key="2">
    <source>
        <dbReference type="ARBA" id="ARBA00004496"/>
    </source>
</evidence>
<reference evidence="27" key="1">
    <citation type="submission" date="2025-08" db="UniProtKB">
        <authorList>
            <consortium name="Ensembl"/>
        </authorList>
    </citation>
    <scope>IDENTIFICATION</scope>
</reference>
<feature type="domain" description="CNH" evidence="25">
    <location>
        <begin position="773"/>
        <end position="1045"/>
    </location>
</feature>
<dbReference type="SMART" id="SM00036">
    <property type="entry name" value="CNH"/>
    <property type="match status" value="1"/>
</dbReference>
<organism evidence="27 28">
    <name type="scientific">Sphenodon punctatus</name>
    <name type="common">Tuatara</name>
    <name type="synonym">Hatteria punctata</name>
    <dbReference type="NCBI Taxonomy" id="8508"/>
    <lineage>
        <taxon>Eukaryota</taxon>
        <taxon>Metazoa</taxon>
        <taxon>Chordata</taxon>
        <taxon>Craniata</taxon>
        <taxon>Vertebrata</taxon>
        <taxon>Euteleostomi</taxon>
        <taxon>Lepidosauria</taxon>
        <taxon>Sphenodontia</taxon>
        <taxon>Sphenodontidae</taxon>
        <taxon>Sphenodon</taxon>
    </lineage>
</organism>
<feature type="domain" description="AGC-kinase C-terminal" evidence="26">
    <location>
        <begin position="265"/>
        <end position="335"/>
    </location>
</feature>
<dbReference type="SMART" id="SM00133">
    <property type="entry name" value="S_TK_X"/>
    <property type="match status" value="1"/>
</dbReference>
<feature type="binding site" evidence="18">
    <location>
        <position position="68"/>
    </location>
    <ligand>
        <name>ATP</name>
        <dbReference type="ChEBI" id="CHEBI:30616"/>
    </ligand>
</feature>
<keyword evidence="14 18" id="KW-0067">ATP-binding</keyword>
<dbReference type="FunFam" id="1.10.510.10:FF:001229">
    <property type="entry name" value="Rho-associated protein kinase 2"/>
    <property type="match status" value="1"/>
</dbReference>
<evidence type="ECO:0000256" key="7">
    <source>
        <dbReference type="ARBA" id="ARBA00022553"/>
    </source>
</evidence>
<feature type="domain" description="Phorbol-ester/DAG-type" evidence="23">
    <location>
        <begin position="577"/>
        <end position="626"/>
    </location>
</feature>
<dbReference type="Gene3D" id="3.30.200.20">
    <property type="entry name" value="Phosphorylase Kinase, domain 1"/>
    <property type="match status" value="2"/>
</dbReference>
<dbReference type="Gene3D" id="2.30.29.30">
    <property type="entry name" value="Pleckstrin-homology domain (PH domain)/Phosphotyrosine-binding domain (PTB)"/>
    <property type="match status" value="1"/>
</dbReference>
<dbReference type="PROSITE" id="PS00479">
    <property type="entry name" value="ZF_DAG_PE_1"/>
    <property type="match status" value="1"/>
</dbReference>
<dbReference type="SMART" id="SM00220">
    <property type="entry name" value="S_TKc"/>
    <property type="match status" value="1"/>
</dbReference>
<evidence type="ECO:0000256" key="15">
    <source>
        <dbReference type="ARBA" id="ARBA00023054"/>
    </source>
</evidence>
<protein>
    <recommendedName>
        <fullName evidence="4">non-specific serine/threonine protein kinase</fullName>
        <ecNumber evidence="4">2.7.11.1</ecNumber>
    </recommendedName>
</protein>
<dbReference type="InterPro" id="IPR011993">
    <property type="entry name" value="PH-like_dom_sf"/>
</dbReference>
<dbReference type="PROSITE" id="PS50108">
    <property type="entry name" value="CRIB"/>
    <property type="match status" value="1"/>
</dbReference>
<dbReference type="Ensembl" id="ENSSPUT00000026583.1">
    <property type="protein sequence ID" value="ENSSPUP00000024901.1"/>
    <property type="gene ID" value="ENSSPUG00000019091.1"/>
</dbReference>
<evidence type="ECO:0000256" key="1">
    <source>
        <dbReference type="ARBA" id="ARBA00001946"/>
    </source>
</evidence>
<dbReference type="PROSITE" id="PS50219">
    <property type="entry name" value="CNH"/>
    <property type="match status" value="1"/>
</dbReference>
<comment type="catalytic activity">
    <reaction evidence="16">
        <text>L-threonyl-[protein] + ATP = O-phospho-L-threonyl-[protein] + ADP + H(+)</text>
        <dbReference type="Rhea" id="RHEA:46608"/>
        <dbReference type="Rhea" id="RHEA-COMP:11060"/>
        <dbReference type="Rhea" id="RHEA-COMP:11605"/>
        <dbReference type="ChEBI" id="CHEBI:15378"/>
        <dbReference type="ChEBI" id="CHEBI:30013"/>
        <dbReference type="ChEBI" id="CHEBI:30616"/>
        <dbReference type="ChEBI" id="CHEBI:61977"/>
        <dbReference type="ChEBI" id="CHEBI:456216"/>
        <dbReference type="EC" id="2.7.11.1"/>
    </reaction>
</comment>
<comment type="similarity">
    <text evidence="3">Belongs to the protein kinase superfamily. AGC Ser/Thr protein kinase family. DMPK subfamily.</text>
</comment>
<dbReference type="Pfam" id="PF00433">
    <property type="entry name" value="Pkinase_C"/>
    <property type="match status" value="1"/>
</dbReference>
<dbReference type="InterPro" id="IPR046349">
    <property type="entry name" value="C1-like_sf"/>
</dbReference>
<dbReference type="GeneTree" id="ENSGT01030000234517"/>
<keyword evidence="21" id="KW-0732">Signal</keyword>
<keyword evidence="15 19" id="KW-0175">Coiled coil</keyword>
<gene>
    <name evidence="27" type="primary">CDC42BPG</name>
</gene>
<feature type="compositionally biased region" description="Basic and acidic residues" evidence="20">
    <location>
        <begin position="1095"/>
        <end position="1111"/>
    </location>
</feature>
<dbReference type="Gene3D" id="3.30.60.20">
    <property type="match status" value="1"/>
</dbReference>
<evidence type="ECO:0000259" key="23">
    <source>
        <dbReference type="PROSITE" id="PS50081"/>
    </source>
</evidence>
<evidence type="ECO:0000256" key="9">
    <source>
        <dbReference type="ARBA" id="ARBA00022723"/>
    </source>
</evidence>
<keyword evidence="8" id="KW-0808">Transferase</keyword>
<dbReference type="SUPFAM" id="SSF56112">
    <property type="entry name" value="Protein kinase-like (PK-like)"/>
    <property type="match status" value="2"/>
</dbReference>
<dbReference type="SMART" id="SM00109">
    <property type="entry name" value="C1"/>
    <property type="match status" value="1"/>
</dbReference>
<name>A0A8D0HIL4_SPHPU</name>
<keyword evidence="9" id="KW-0479">Metal-binding</keyword>
<dbReference type="InterPro" id="IPR001180">
    <property type="entry name" value="CNH_dom"/>
</dbReference>
<dbReference type="Pfam" id="PF00130">
    <property type="entry name" value="C1_1"/>
    <property type="match status" value="1"/>
</dbReference>
<dbReference type="PROSITE" id="PS51285">
    <property type="entry name" value="AGC_KINASE_CTER"/>
    <property type="match status" value="1"/>
</dbReference>
<evidence type="ECO:0000256" key="16">
    <source>
        <dbReference type="ARBA" id="ARBA00047899"/>
    </source>
</evidence>
<keyword evidence="12" id="KW-0418">Kinase</keyword>
<feature type="region of interest" description="Disordered" evidence="20">
    <location>
        <begin position="1095"/>
        <end position="1117"/>
    </location>
</feature>
<comment type="cofactor">
    <cofactor evidence="1">
        <name>Mg(2+)</name>
        <dbReference type="ChEBI" id="CHEBI:18420"/>
    </cofactor>
</comment>
<dbReference type="InterPro" id="IPR000719">
    <property type="entry name" value="Prot_kinase_dom"/>
</dbReference>
<dbReference type="Gene3D" id="1.20.5.340">
    <property type="match status" value="1"/>
</dbReference>
<dbReference type="PROSITE" id="PS50081">
    <property type="entry name" value="ZF_DAG_PE_2"/>
    <property type="match status" value="1"/>
</dbReference>
<keyword evidence="28" id="KW-1185">Reference proteome</keyword>
<dbReference type="Pfam" id="PF08826">
    <property type="entry name" value="DMPK_coil"/>
    <property type="match status" value="1"/>
</dbReference>
<dbReference type="OMA" id="PWQHRIR"/>
<comment type="catalytic activity">
    <reaction evidence="17">
        <text>L-seryl-[protein] + ATP = O-phospho-L-seryl-[protein] + ADP + H(+)</text>
        <dbReference type="Rhea" id="RHEA:17989"/>
        <dbReference type="Rhea" id="RHEA-COMP:9863"/>
        <dbReference type="Rhea" id="RHEA-COMP:11604"/>
        <dbReference type="ChEBI" id="CHEBI:15378"/>
        <dbReference type="ChEBI" id="CHEBI:29999"/>
        <dbReference type="ChEBI" id="CHEBI:30616"/>
        <dbReference type="ChEBI" id="CHEBI:83421"/>
        <dbReference type="ChEBI" id="CHEBI:456216"/>
        <dbReference type="EC" id="2.7.11.1"/>
    </reaction>
</comment>
<dbReference type="InterPro" id="IPR011009">
    <property type="entry name" value="Kinase-like_dom_sf"/>
</dbReference>
<feature type="signal peptide" evidence="21">
    <location>
        <begin position="1"/>
        <end position="18"/>
    </location>
</feature>
<evidence type="ECO:0000256" key="5">
    <source>
        <dbReference type="ARBA" id="ARBA00022490"/>
    </source>
</evidence>
<dbReference type="PROSITE" id="PS00107">
    <property type="entry name" value="PROTEIN_KINASE_ATP"/>
    <property type="match status" value="1"/>
</dbReference>
<dbReference type="GO" id="GO:0004674">
    <property type="term" value="F:protein serine/threonine kinase activity"/>
    <property type="evidence" value="ECO:0007669"/>
    <property type="project" value="UniProtKB-KW"/>
</dbReference>
<feature type="domain" description="CRIB" evidence="24">
    <location>
        <begin position="1116"/>
        <end position="1129"/>
    </location>
</feature>
<dbReference type="InterPro" id="IPR057529">
    <property type="entry name" value="MRCK/ROCK_PH"/>
</dbReference>
<dbReference type="Gene3D" id="1.10.510.10">
    <property type="entry name" value="Transferase(Phosphotransferase) domain 1"/>
    <property type="match status" value="1"/>
</dbReference>
<evidence type="ECO:0000256" key="3">
    <source>
        <dbReference type="ARBA" id="ARBA00005719"/>
    </source>
</evidence>
<dbReference type="Pfam" id="PF00069">
    <property type="entry name" value="Pkinase"/>
    <property type="match status" value="1"/>
</dbReference>
<dbReference type="GO" id="GO:0005524">
    <property type="term" value="F:ATP binding"/>
    <property type="evidence" value="ECO:0007669"/>
    <property type="project" value="UniProtKB-UniRule"/>
</dbReference>
<proteinExistence type="inferred from homology"/>
<keyword evidence="11" id="KW-0863">Zinc-finger</keyword>
<evidence type="ECO:0000256" key="12">
    <source>
        <dbReference type="ARBA" id="ARBA00022777"/>
    </source>
</evidence>
<dbReference type="Pfam" id="PF00780">
    <property type="entry name" value="CNH"/>
    <property type="match status" value="1"/>
</dbReference>
<dbReference type="CDD" id="cd00132">
    <property type="entry name" value="CRIB"/>
    <property type="match status" value="1"/>
</dbReference>
<dbReference type="AlphaFoldDB" id="A0A8D0HIL4"/>
<dbReference type="PANTHER" id="PTHR22988">
    <property type="entry name" value="MYOTONIC DYSTROPHY S/T KINASE-RELATED"/>
    <property type="match status" value="1"/>
</dbReference>
<reference evidence="27" key="2">
    <citation type="submission" date="2025-09" db="UniProtKB">
        <authorList>
            <consortium name="Ensembl"/>
        </authorList>
    </citation>
    <scope>IDENTIFICATION</scope>
</reference>
<dbReference type="InterPro" id="IPR002219">
    <property type="entry name" value="PKC_DAG/PE"/>
</dbReference>
<keyword evidence="10 18" id="KW-0547">Nucleotide-binding</keyword>
<comment type="subcellular location">
    <subcellularLocation>
        <location evidence="2">Cytoplasm</location>
    </subcellularLocation>
</comment>
<feature type="domain" description="Protein kinase" evidence="22">
    <location>
        <begin position="1"/>
        <end position="264"/>
    </location>
</feature>
<dbReference type="InterPro" id="IPR017892">
    <property type="entry name" value="Pkinase_C"/>
</dbReference>
<keyword evidence="5" id="KW-0963">Cytoplasm</keyword>
<dbReference type="PANTHER" id="PTHR22988:SF78">
    <property type="entry name" value="NON-SPECIFIC SERINE_THREONINE PROTEIN KINASE"/>
    <property type="match status" value="1"/>
</dbReference>
<evidence type="ECO:0000256" key="19">
    <source>
        <dbReference type="SAM" id="Coils"/>
    </source>
</evidence>
<evidence type="ECO:0000256" key="11">
    <source>
        <dbReference type="ARBA" id="ARBA00022771"/>
    </source>
</evidence>
<dbReference type="CDD" id="cd20866">
    <property type="entry name" value="C1_MRCKgamma"/>
    <property type="match status" value="1"/>
</dbReference>
<feature type="coiled-coil region" evidence="19">
    <location>
        <begin position="471"/>
        <end position="498"/>
    </location>
</feature>
<evidence type="ECO:0000259" key="24">
    <source>
        <dbReference type="PROSITE" id="PS50108"/>
    </source>
</evidence>
<dbReference type="GO" id="GO:0031032">
    <property type="term" value="P:actomyosin structure organization"/>
    <property type="evidence" value="ECO:0007669"/>
    <property type="project" value="TreeGrafter"/>
</dbReference>
<evidence type="ECO:0000313" key="27">
    <source>
        <dbReference type="Ensembl" id="ENSSPUP00000024901.1"/>
    </source>
</evidence>
<dbReference type="Proteomes" id="UP000694392">
    <property type="component" value="Unplaced"/>
</dbReference>
<evidence type="ECO:0000256" key="14">
    <source>
        <dbReference type="ARBA" id="ARBA00022840"/>
    </source>
</evidence>
<dbReference type="GO" id="GO:0031252">
    <property type="term" value="C:cell leading edge"/>
    <property type="evidence" value="ECO:0007669"/>
    <property type="project" value="Ensembl"/>
</dbReference>
<dbReference type="InterPro" id="IPR000961">
    <property type="entry name" value="AGC-kinase_C"/>
</dbReference>
<evidence type="ECO:0000259" key="22">
    <source>
        <dbReference type="PROSITE" id="PS50011"/>
    </source>
</evidence>
<dbReference type="SMART" id="SM00285">
    <property type="entry name" value="PBD"/>
    <property type="match status" value="1"/>
</dbReference>
<keyword evidence="6" id="KW-0723">Serine/threonine-protein kinase</keyword>
<evidence type="ECO:0000256" key="20">
    <source>
        <dbReference type="SAM" id="MobiDB-lite"/>
    </source>
</evidence>
<dbReference type="GO" id="GO:0008270">
    <property type="term" value="F:zinc ion binding"/>
    <property type="evidence" value="ECO:0007669"/>
    <property type="project" value="UniProtKB-KW"/>
</dbReference>
<feature type="coiled-coil region" evidence="19">
    <location>
        <begin position="365"/>
        <end position="399"/>
    </location>
</feature>
<evidence type="ECO:0000256" key="17">
    <source>
        <dbReference type="ARBA" id="ARBA00048679"/>
    </source>
</evidence>
<keyword evidence="13" id="KW-0862">Zinc</keyword>
<feature type="region of interest" description="Disordered" evidence="20">
    <location>
        <begin position="282"/>
        <end position="311"/>
    </location>
</feature>
<dbReference type="EC" id="2.7.11.1" evidence="4"/>
<dbReference type="GO" id="GO:0000287">
    <property type="term" value="F:magnesium ion binding"/>
    <property type="evidence" value="ECO:0007669"/>
    <property type="project" value="Ensembl"/>
</dbReference>
<evidence type="ECO:0000313" key="28">
    <source>
        <dbReference type="Proteomes" id="UP000694392"/>
    </source>
</evidence>
<evidence type="ECO:0000256" key="21">
    <source>
        <dbReference type="SAM" id="SignalP"/>
    </source>
</evidence>
<dbReference type="InterPro" id="IPR000095">
    <property type="entry name" value="CRIB_dom"/>
</dbReference>
<dbReference type="InterPro" id="IPR014930">
    <property type="entry name" value="Myotonic_dystrophy_kinase_coil"/>
</dbReference>
<keyword evidence="7" id="KW-0597">Phosphoprotein</keyword>
<evidence type="ECO:0000256" key="13">
    <source>
        <dbReference type="ARBA" id="ARBA00022833"/>
    </source>
</evidence>
<evidence type="ECO:0000256" key="6">
    <source>
        <dbReference type="ARBA" id="ARBA00022527"/>
    </source>
</evidence>
<evidence type="ECO:0000256" key="10">
    <source>
        <dbReference type="ARBA" id="ARBA00022741"/>
    </source>
</evidence>
<evidence type="ECO:0000256" key="18">
    <source>
        <dbReference type="PROSITE-ProRule" id="PRU10141"/>
    </source>
</evidence>
<accession>A0A8D0HIL4</accession>
<evidence type="ECO:0000256" key="8">
    <source>
        <dbReference type="ARBA" id="ARBA00022679"/>
    </source>
</evidence>
<dbReference type="GO" id="GO:0034451">
    <property type="term" value="C:centriolar satellite"/>
    <property type="evidence" value="ECO:0007669"/>
    <property type="project" value="Ensembl"/>
</dbReference>
<dbReference type="InterPro" id="IPR017441">
    <property type="entry name" value="Protein_kinase_ATP_BS"/>
</dbReference>
<feature type="chain" id="PRO_5034100575" description="non-specific serine/threonine protein kinase" evidence="21">
    <location>
        <begin position="19"/>
        <end position="1238"/>
    </location>
</feature>